<dbReference type="GO" id="GO:0016829">
    <property type="term" value="F:lyase activity"/>
    <property type="evidence" value="ECO:0007669"/>
    <property type="project" value="UniProtKB-KW"/>
</dbReference>
<keyword evidence="2" id="KW-0456">Lyase</keyword>
<reference evidence="3" key="1">
    <citation type="submission" date="2019-05" db="EMBL/GenBank/DDBJ databases">
        <title>Whole genome sequencing of Pseudanabaena catenata USMAC16.</title>
        <authorList>
            <person name="Khan Z."/>
            <person name="Omar W.M."/>
            <person name="Convey P."/>
            <person name="Merican F."/>
            <person name="Najimudin N."/>
        </authorList>
    </citation>
    <scope>NUCLEOTIDE SEQUENCE</scope>
    <source>
        <strain evidence="3">USMAC16</strain>
    </source>
</reference>
<proteinExistence type="predicted"/>
<keyword evidence="4" id="KW-1185">Reference proteome</keyword>
<dbReference type="GO" id="GO:0046872">
    <property type="term" value="F:metal ion binding"/>
    <property type="evidence" value="ECO:0007669"/>
    <property type="project" value="UniProtKB-KW"/>
</dbReference>
<evidence type="ECO:0000256" key="2">
    <source>
        <dbReference type="ARBA" id="ARBA00023239"/>
    </source>
</evidence>
<sequence>MNARALFLITHGSSDRRSWIALQDLIAVAKSRIEHRDDWQSGDRQIADRYISGGCLEGLELTLSQQLEGFATQAIQAGISEVVILPLFLLEGVHVSEDIPAEVAIAQNNLQERFIERCSDFTFRITPYLGTDPDIPKLISRQFEKYRTEISHGVPTPAISGRILIAHGSRRAGANQVIEDLAKPSQAIAAYWGVEPKIETQIEKLLLQGIEQIQVLPYFLNEGGITEAISRRLQNYSDRAQIQLLPVPLSKEQIIDLAWKFI</sequence>
<gene>
    <name evidence="3" type="ORF">FEV09_22570</name>
</gene>
<accession>A0A9X4MGB0</accession>
<dbReference type="RefSeq" id="WP_009629543.1">
    <property type="nucleotide sequence ID" value="NZ_VBTY01000329.1"/>
</dbReference>
<dbReference type="SUPFAM" id="SSF53800">
    <property type="entry name" value="Chelatase"/>
    <property type="match status" value="2"/>
</dbReference>
<name>A0A9X4MGB0_9CYAN</name>
<dbReference type="Gene3D" id="3.40.50.1400">
    <property type="match status" value="2"/>
</dbReference>
<dbReference type="CDD" id="cd03416">
    <property type="entry name" value="CbiX_SirB_N"/>
    <property type="match status" value="2"/>
</dbReference>
<dbReference type="InterPro" id="IPR050963">
    <property type="entry name" value="Sirohydro_Cobaltochel/CbiX"/>
</dbReference>
<comment type="caution">
    <text evidence="3">The sequence shown here is derived from an EMBL/GenBank/DDBJ whole genome shotgun (WGS) entry which is preliminary data.</text>
</comment>
<keyword evidence="1" id="KW-0479">Metal-binding</keyword>
<dbReference type="EMBL" id="VBTY01000329">
    <property type="protein sequence ID" value="MDG3497321.1"/>
    <property type="molecule type" value="Genomic_DNA"/>
</dbReference>
<dbReference type="PANTHER" id="PTHR33542">
    <property type="entry name" value="SIROHYDROCHLORIN FERROCHELATASE, CHLOROPLASTIC"/>
    <property type="match status" value="1"/>
</dbReference>
<evidence type="ECO:0000256" key="1">
    <source>
        <dbReference type="ARBA" id="ARBA00022723"/>
    </source>
</evidence>
<dbReference type="Pfam" id="PF01903">
    <property type="entry name" value="CbiX"/>
    <property type="match status" value="2"/>
</dbReference>
<protein>
    <submittedName>
        <fullName evidence="3">CbiX/SirB N-terminal domain-containing protein</fullName>
    </submittedName>
</protein>
<dbReference type="PANTHER" id="PTHR33542:SF3">
    <property type="entry name" value="SIROHYDROCHLORIN FERROCHELATASE, CHLOROPLASTIC"/>
    <property type="match status" value="1"/>
</dbReference>
<dbReference type="Proteomes" id="UP001152872">
    <property type="component" value="Unassembled WGS sequence"/>
</dbReference>
<evidence type="ECO:0000313" key="3">
    <source>
        <dbReference type="EMBL" id="MDG3497321.1"/>
    </source>
</evidence>
<evidence type="ECO:0000313" key="4">
    <source>
        <dbReference type="Proteomes" id="UP001152872"/>
    </source>
</evidence>
<dbReference type="AlphaFoldDB" id="A0A9X4MGB0"/>
<dbReference type="InterPro" id="IPR002762">
    <property type="entry name" value="CbiX-like"/>
</dbReference>
<organism evidence="3 4">
    <name type="scientific">Pseudanabaena catenata USMAC16</name>
    <dbReference type="NCBI Taxonomy" id="1855837"/>
    <lineage>
        <taxon>Bacteria</taxon>
        <taxon>Bacillati</taxon>
        <taxon>Cyanobacteriota</taxon>
        <taxon>Cyanophyceae</taxon>
        <taxon>Pseudanabaenales</taxon>
        <taxon>Pseudanabaenaceae</taxon>
        <taxon>Pseudanabaena</taxon>
    </lineage>
</organism>